<comment type="catalytic activity">
    <reaction evidence="8">
        <text>L-threonyl-[protein] + ATP = O-phospho-L-threonyl-[protein] + ADP + H(+)</text>
        <dbReference type="Rhea" id="RHEA:46608"/>
        <dbReference type="Rhea" id="RHEA-COMP:11060"/>
        <dbReference type="Rhea" id="RHEA-COMP:11605"/>
        <dbReference type="ChEBI" id="CHEBI:15378"/>
        <dbReference type="ChEBI" id="CHEBI:30013"/>
        <dbReference type="ChEBI" id="CHEBI:30616"/>
        <dbReference type="ChEBI" id="CHEBI:61977"/>
        <dbReference type="ChEBI" id="CHEBI:456216"/>
        <dbReference type="EC" id="2.7.11.1"/>
    </reaction>
</comment>
<evidence type="ECO:0000256" key="5">
    <source>
        <dbReference type="ARBA" id="ARBA00019973"/>
    </source>
</evidence>
<comment type="catalytic activity">
    <reaction evidence="9">
        <text>L-seryl-[protein] + ATP = O-phospho-L-seryl-[protein] + ADP + H(+)</text>
        <dbReference type="Rhea" id="RHEA:17989"/>
        <dbReference type="Rhea" id="RHEA-COMP:9863"/>
        <dbReference type="Rhea" id="RHEA-COMP:11604"/>
        <dbReference type="ChEBI" id="CHEBI:15378"/>
        <dbReference type="ChEBI" id="CHEBI:29999"/>
        <dbReference type="ChEBI" id="CHEBI:30616"/>
        <dbReference type="ChEBI" id="CHEBI:83421"/>
        <dbReference type="ChEBI" id="CHEBI:456216"/>
        <dbReference type="EC" id="2.7.11.1"/>
    </reaction>
</comment>
<evidence type="ECO:0000313" key="12">
    <source>
        <dbReference type="EMBL" id="KAH7143538.1"/>
    </source>
</evidence>
<dbReference type="Gene3D" id="1.10.510.10">
    <property type="entry name" value="Transferase(Phosphotransferase) domain 1"/>
    <property type="match status" value="1"/>
</dbReference>
<evidence type="ECO:0000256" key="4">
    <source>
        <dbReference type="ARBA" id="ARBA00013948"/>
    </source>
</evidence>
<dbReference type="InterPro" id="IPR008266">
    <property type="entry name" value="Tyr_kinase_AS"/>
</dbReference>
<reference evidence="12" key="1">
    <citation type="journal article" date="2021" name="Nat. Commun.">
        <title>Genetic determinants of endophytism in the Arabidopsis root mycobiome.</title>
        <authorList>
            <person name="Mesny F."/>
            <person name="Miyauchi S."/>
            <person name="Thiergart T."/>
            <person name="Pickel B."/>
            <person name="Atanasova L."/>
            <person name="Karlsson M."/>
            <person name="Huettel B."/>
            <person name="Barry K.W."/>
            <person name="Haridas S."/>
            <person name="Chen C."/>
            <person name="Bauer D."/>
            <person name="Andreopoulos W."/>
            <person name="Pangilinan J."/>
            <person name="LaButti K."/>
            <person name="Riley R."/>
            <person name="Lipzen A."/>
            <person name="Clum A."/>
            <person name="Drula E."/>
            <person name="Henrissat B."/>
            <person name="Kohler A."/>
            <person name="Grigoriev I.V."/>
            <person name="Martin F.M."/>
            <person name="Hacquard S."/>
        </authorList>
    </citation>
    <scope>NUCLEOTIDE SEQUENCE</scope>
    <source>
        <strain evidence="12">MPI-CAGE-AT-0147</strain>
    </source>
</reference>
<evidence type="ECO:0000256" key="9">
    <source>
        <dbReference type="ARBA" id="ARBA00048679"/>
    </source>
</evidence>
<evidence type="ECO:0000256" key="3">
    <source>
        <dbReference type="ARBA" id="ARBA00012513"/>
    </source>
</evidence>
<dbReference type="AlphaFoldDB" id="A0A9P9J5K0"/>
<dbReference type="InterPro" id="IPR000719">
    <property type="entry name" value="Prot_kinase_dom"/>
</dbReference>
<dbReference type="GO" id="GO:0004674">
    <property type="term" value="F:protein serine/threonine kinase activity"/>
    <property type="evidence" value="ECO:0007669"/>
    <property type="project" value="UniProtKB-EC"/>
</dbReference>
<comment type="caution">
    <text evidence="12">The sequence shown here is derived from an EMBL/GenBank/DDBJ whole genome shotgun (WGS) entry which is preliminary data.</text>
</comment>
<evidence type="ECO:0000313" key="13">
    <source>
        <dbReference type="Proteomes" id="UP000738349"/>
    </source>
</evidence>
<dbReference type="EMBL" id="JAGMUV010000009">
    <property type="protein sequence ID" value="KAH7143538.1"/>
    <property type="molecule type" value="Genomic_DNA"/>
</dbReference>
<dbReference type="PROSITE" id="PS50011">
    <property type="entry name" value="PROTEIN_KINASE_DOM"/>
    <property type="match status" value="1"/>
</dbReference>
<dbReference type="Pfam" id="PF06293">
    <property type="entry name" value="Kdo"/>
    <property type="match status" value="1"/>
</dbReference>
<evidence type="ECO:0000256" key="10">
    <source>
        <dbReference type="SAM" id="MobiDB-lite"/>
    </source>
</evidence>
<name>A0A9P9J5K0_9HYPO</name>
<dbReference type="OrthoDB" id="4267316at2759"/>
<dbReference type="Proteomes" id="UP000738349">
    <property type="component" value="Unassembled WGS sequence"/>
</dbReference>
<gene>
    <name evidence="12" type="ORF">EDB81DRAFT_499635</name>
</gene>
<dbReference type="InterPro" id="IPR011009">
    <property type="entry name" value="Kinase-like_dom_sf"/>
</dbReference>
<sequence>MDGWSGPVDSDSRTPSPDPQRPEFPYRSGLKLTIRRHNPPPPYGAYYLKGSKRDYAPPPSTLKVTQSEWCLQHPPEESRSPHPDTTPHTLRVLDEIACEDGRGAQVIRCCLDDDESQVYAAKIYDALYYRWPDDVTWVADEDYRREAAAYEEMQKLGVDGELAPEYFGSWTTDVVASTDTRALRPVRILLMEYLQGNSMLSLIDKNQVATIPPQRRLDILKTAIEAKSQLHLHHIWHGDFAPRNIMLVESHPMDEMPRVVLIDFNRSIVATQPNSKIPVLQRHLPANPINTWWEFDEEFYNWVPEPHRSRASVWRGWLKAIWGNSRRFESLEGWVLEHFETDKTEYLPPMPDAETADKSNLWW</sequence>
<protein>
    <recommendedName>
        <fullName evidence="5">EKC/KEOPS complex subunit BUD32</fullName>
        <ecNumber evidence="3">2.7.11.1</ecNumber>
    </recommendedName>
    <alternativeName>
        <fullName evidence="6 7">Atypical Serine/threonine protein kinase BUD32</fullName>
    </alternativeName>
    <alternativeName>
        <fullName evidence="4">EKC/KEOPS complex subunit bud32</fullName>
    </alternativeName>
</protein>
<evidence type="ECO:0000256" key="2">
    <source>
        <dbReference type="ARBA" id="ARBA00011534"/>
    </source>
</evidence>
<dbReference type="SUPFAM" id="SSF56112">
    <property type="entry name" value="Protein kinase-like (PK-like)"/>
    <property type="match status" value="1"/>
</dbReference>
<evidence type="ECO:0000256" key="1">
    <source>
        <dbReference type="ARBA" id="ARBA00003747"/>
    </source>
</evidence>
<feature type="region of interest" description="Disordered" evidence="10">
    <location>
        <begin position="1"/>
        <end position="50"/>
    </location>
</feature>
<evidence type="ECO:0000256" key="7">
    <source>
        <dbReference type="ARBA" id="ARBA00033194"/>
    </source>
</evidence>
<evidence type="ECO:0000259" key="11">
    <source>
        <dbReference type="PROSITE" id="PS50011"/>
    </source>
</evidence>
<accession>A0A9P9J5K0</accession>
<dbReference type="GO" id="GO:0005524">
    <property type="term" value="F:ATP binding"/>
    <property type="evidence" value="ECO:0007669"/>
    <property type="project" value="InterPro"/>
</dbReference>
<dbReference type="EC" id="2.7.11.1" evidence="3"/>
<dbReference type="PROSITE" id="PS00109">
    <property type="entry name" value="PROTEIN_KINASE_TYR"/>
    <property type="match status" value="1"/>
</dbReference>
<comment type="subunit">
    <text evidence="2">Component of the EKC/KEOPS complex composed of at least BUD32, CGI121, GON7, KAE1 and PCC1; the whole complex dimerizes.</text>
</comment>
<comment type="function">
    <text evidence="1">Component of the EKC/KEOPS complex that is required for the formation of a threonylcarbamoyl group on adenosine at position 37 (t(6)A37) in tRNAs that read codons beginning with adenine. The complex is probably involved in the transfer of the threonylcarbamoyl moiety of threonylcarbamoyl-AMP (TC-AMP) to the N6 group of A37. BUD32 has ATPase activity in the context of the EKC/KEOPS complex and likely plays a supporting role to the catalytic subunit KAE1. The EKC/KEOPS complex also promotes both telomere uncapping and telomere elongation. The complex is required for efficient recruitment of transcriptional coactivators.</text>
</comment>
<organism evidence="12 13">
    <name type="scientific">Dactylonectria macrodidyma</name>
    <dbReference type="NCBI Taxonomy" id="307937"/>
    <lineage>
        <taxon>Eukaryota</taxon>
        <taxon>Fungi</taxon>
        <taxon>Dikarya</taxon>
        <taxon>Ascomycota</taxon>
        <taxon>Pezizomycotina</taxon>
        <taxon>Sordariomycetes</taxon>
        <taxon>Hypocreomycetidae</taxon>
        <taxon>Hypocreales</taxon>
        <taxon>Nectriaceae</taxon>
        <taxon>Dactylonectria</taxon>
    </lineage>
</organism>
<keyword evidence="13" id="KW-1185">Reference proteome</keyword>
<evidence type="ECO:0000256" key="8">
    <source>
        <dbReference type="ARBA" id="ARBA00047899"/>
    </source>
</evidence>
<evidence type="ECO:0000256" key="6">
    <source>
        <dbReference type="ARBA" id="ARBA00030980"/>
    </source>
</evidence>
<feature type="domain" description="Protein kinase" evidence="11">
    <location>
        <begin position="92"/>
        <end position="363"/>
    </location>
</feature>
<proteinExistence type="predicted"/>